<keyword evidence="4" id="KW-1185">Reference proteome</keyword>
<feature type="transmembrane region" description="Helical" evidence="2">
    <location>
        <begin position="9"/>
        <end position="29"/>
    </location>
</feature>
<sequence length="475" mass="52750">MNVKISRFVNLKILAVTLAVIIAIMPFFQPKKVQASPLLIGIVALLTTGMIAGGYARDTILTPEQINNANDYCTANLQAAFPDPAEYNKQLGILQNLDNDIKAGKDIDWSKYSGKALYAVLKGVVDVVGPTQEQAVVTDNEYFFSYYYDGYITWKPGRNWIVSKKPSWPYRCAGTNYATGQSFDSLGIGEKKNHHPMTGTVDAQLFFYGSSGKKSLYFYSDTYYFKDEIMPIYRPLDGMDPYCKNVLLGGNGYLVPNITAKTANKVKLPTRLPQTVINNINNYYNGDTENLTIAPTPEELPTLPDGYNPVTNDLPDLPGYVDVTPDQEPTTDPEPTPTPPDPTPTPPEYNGDEWVNPIGDFFDGLLKFMKAAFIPTLSLNLDALSAVPDNLGEKFPFSLPSDIIGMVTMFQAEPVPIEISFNIPTHIFGYQDIPIKGDTSFMDDYMPAIRNLIFLLFLFSLAWSTFNMFFGGGDD</sequence>
<feature type="compositionally biased region" description="Pro residues" evidence="1">
    <location>
        <begin position="332"/>
        <end position="347"/>
    </location>
</feature>
<organism evidence="3 4">
    <name type="scientific">Eubacterium limosum</name>
    <dbReference type="NCBI Taxonomy" id="1736"/>
    <lineage>
        <taxon>Bacteria</taxon>
        <taxon>Bacillati</taxon>
        <taxon>Bacillota</taxon>
        <taxon>Clostridia</taxon>
        <taxon>Eubacteriales</taxon>
        <taxon>Eubacteriaceae</taxon>
        <taxon>Eubacterium</taxon>
    </lineage>
</organism>
<gene>
    <name evidence="3" type="ORF">PTZ04_11455</name>
</gene>
<evidence type="ECO:0000256" key="1">
    <source>
        <dbReference type="SAM" id="MobiDB-lite"/>
    </source>
</evidence>
<protein>
    <submittedName>
        <fullName evidence="3">Uncharacterized protein</fullName>
    </submittedName>
</protein>
<dbReference type="EMBL" id="JAQSVD010000005">
    <property type="protein sequence ID" value="MDE1470868.1"/>
    <property type="molecule type" value="Genomic_DNA"/>
</dbReference>
<comment type="caution">
    <text evidence="3">The sequence shown here is derived from an EMBL/GenBank/DDBJ whole genome shotgun (WGS) entry which is preliminary data.</text>
</comment>
<name>A0ABT5UPJ0_EUBLI</name>
<proteinExistence type="predicted"/>
<feature type="transmembrane region" description="Helical" evidence="2">
    <location>
        <begin position="452"/>
        <end position="470"/>
    </location>
</feature>
<evidence type="ECO:0000256" key="2">
    <source>
        <dbReference type="SAM" id="Phobius"/>
    </source>
</evidence>
<dbReference type="RefSeq" id="WP_227206440.1">
    <property type="nucleotide sequence ID" value="NZ_JAJCLO010000004.1"/>
</dbReference>
<keyword evidence="2" id="KW-0472">Membrane</keyword>
<evidence type="ECO:0000313" key="4">
    <source>
        <dbReference type="Proteomes" id="UP001215087"/>
    </source>
</evidence>
<reference evidence="3 4" key="1">
    <citation type="submission" date="2023-02" db="EMBL/GenBank/DDBJ databases">
        <title>Comparative genome analysis of Eubacterium limosum species.</title>
        <authorList>
            <person name="Bak J.E."/>
        </authorList>
    </citation>
    <scope>NUCLEOTIDE SEQUENCE [LARGE SCALE GENOMIC DNA]</scope>
    <source>
        <strain evidence="3 4">KGMB01548</strain>
    </source>
</reference>
<keyword evidence="2" id="KW-0812">Transmembrane</keyword>
<dbReference type="Proteomes" id="UP001215087">
    <property type="component" value="Unassembled WGS sequence"/>
</dbReference>
<keyword evidence="2" id="KW-1133">Transmembrane helix</keyword>
<feature type="region of interest" description="Disordered" evidence="1">
    <location>
        <begin position="314"/>
        <end position="350"/>
    </location>
</feature>
<evidence type="ECO:0000313" key="3">
    <source>
        <dbReference type="EMBL" id="MDE1470868.1"/>
    </source>
</evidence>
<accession>A0ABT5UPJ0</accession>
<feature type="transmembrane region" description="Helical" evidence="2">
    <location>
        <begin position="35"/>
        <end position="56"/>
    </location>
</feature>